<evidence type="ECO:0000313" key="7">
    <source>
        <dbReference type="Proteomes" id="UP000660554"/>
    </source>
</evidence>
<evidence type="ECO:0000256" key="1">
    <source>
        <dbReference type="ARBA" id="ARBA00023015"/>
    </source>
</evidence>
<dbReference type="PANTHER" id="PTHR30055:SF151">
    <property type="entry name" value="TRANSCRIPTIONAL REGULATORY PROTEIN"/>
    <property type="match status" value="1"/>
</dbReference>
<evidence type="ECO:0000256" key="3">
    <source>
        <dbReference type="ARBA" id="ARBA00023163"/>
    </source>
</evidence>
<evidence type="ECO:0000256" key="4">
    <source>
        <dbReference type="PROSITE-ProRule" id="PRU00335"/>
    </source>
</evidence>
<dbReference type="InterPro" id="IPR001647">
    <property type="entry name" value="HTH_TetR"/>
</dbReference>
<dbReference type="SUPFAM" id="SSF48498">
    <property type="entry name" value="Tetracyclin repressor-like, C-terminal domain"/>
    <property type="match status" value="1"/>
</dbReference>
<name>A0ABQ3NY96_STRVG</name>
<organism evidence="6 7">
    <name type="scientific">Streptomyces virginiae</name>
    <name type="common">Streptomyces cinnamonensis</name>
    <dbReference type="NCBI Taxonomy" id="1961"/>
    <lineage>
        <taxon>Bacteria</taxon>
        <taxon>Bacillati</taxon>
        <taxon>Actinomycetota</taxon>
        <taxon>Actinomycetes</taxon>
        <taxon>Kitasatosporales</taxon>
        <taxon>Streptomycetaceae</taxon>
        <taxon>Streptomyces</taxon>
    </lineage>
</organism>
<reference evidence="7" key="1">
    <citation type="submission" date="2020-09" db="EMBL/GenBank/DDBJ databases">
        <title>Whole genome shotgun sequence of Streptomyces cinnamonensis NBRC 15873.</title>
        <authorList>
            <person name="Komaki H."/>
            <person name="Tamura T."/>
        </authorList>
    </citation>
    <scope>NUCLEOTIDE SEQUENCE [LARGE SCALE GENOMIC DNA]</scope>
    <source>
        <strain evidence="7">NBRC 15873</strain>
    </source>
</reference>
<dbReference type="Gene3D" id="1.10.357.10">
    <property type="entry name" value="Tetracycline Repressor, domain 2"/>
    <property type="match status" value="1"/>
</dbReference>
<dbReference type="GeneID" id="86958985"/>
<gene>
    <name evidence="6" type="ORF">Scinn_71940</name>
</gene>
<accession>A0ABQ3NY96</accession>
<dbReference type="PANTHER" id="PTHR30055">
    <property type="entry name" value="HTH-TYPE TRANSCRIPTIONAL REGULATOR RUTR"/>
    <property type="match status" value="1"/>
</dbReference>
<evidence type="ECO:0000313" key="6">
    <source>
        <dbReference type="EMBL" id="GHI17731.1"/>
    </source>
</evidence>
<proteinExistence type="predicted"/>
<dbReference type="Pfam" id="PF00440">
    <property type="entry name" value="TetR_N"/>
    <property type="match status" value="1"/>
</dbReference>
<dbReference type="SUPFAM" id="SSF46689">
    <property type="entry name" value="Homeodomain-like"/>
    <property type="match status" value="1"/>
</dbReference>
<dbReference type="EMBL" id="BNDV01000017">
    <property type="protein sequence ID" value="GHI17731.1"/>
    <property type="molecule type" value="Genomic_DNA"/>
</dbReference>
<evidence type="ECO:0000256" key="2">
    <source>
        <dbReference type="ARBA" id="ARBA00023125"/>
    </source>
</evidence>
<protein>
    <submittedName>
        <fullName evidence="6">TetR family transcriptional regulator</fullName>
    </submittedName>
</protein>
<keyword evidence="2 4" id="KW-0238">DNA-binding</keyword>
<keyword evidence="3" id="KW-0804">Transcription</keyword>
<dbReference type="Gene3D" id="1.10.10.60">
    <property type="entry name" value="Homeodomain-like"/>
    <property type="match status" value="1"/>
</dbReference>
<dbReference type="InterPro" id="IPR009057">
    <property type="entry name" value="Homeodomain-like_sf"/>
</dbReference>
<feature type="domain" description="HTH tetR-type" evidence="5">
    <location>
        <begin position="24"/>
        <end position="84"/>
    </location>
</feature>
<dbReference type="RefSeq" id="WP_051734743.1">
    <property type="nucleotide sequence ID" value="NZ_BMRU01000074.1"/>
</dbReference>
<dbReference type="Pfam" id="PF02909">
    <property type="entry name" value="TetR_C_1"/>
    <property type="match status" value="1"/>
</dbReference>
<keyword evidence="7" id="KW-1185">Reference proteome</keyword>
<dbReference type="InterPro" id="IPR050109">
    <property type="entry name" value="HTH-type_TetR-like_transc_reg"/>
</dbReference>
<keyword evidence="1" id="KW-0805">Transcription regulation</keyword>
<evidence type="ECO:0000259" key="5">
    <source>
        <dbReference type="PROSITE" id="PS50977"/>
    </source>
</evidence>
<dbReference type="InterPro" id="IPR004111">
    <property type="entry name" value="Repressor_TetR_C"/>
</dbReference>
<comment type="caution">
    <text evidence="6">The sequence shown here is derived from an EMBL/GenBank/DDBJ whole genome shotgun (WGS) entry which is preliminary data.</text>
</comment>
<dbReference type="PROSITE" id="PS50977">
    <property type="entry name" value="HTH_TETR_2"/>
    <property type="match status" value="1"/>
</dbReference>
<feature type="DNA-binding region" description="H-T-H motif" evidence="4">
    <location>
        <begin position="47"/>
        <end position="66"/>
    </location>
</feature>
<sequence>MAADKSAAATFRLLWETKESARSSLSVGGIVEAAIALADAEGLGAVSMQRVAGELGYTAMALYRHVPGKDQLVALMADRAQGSPPAESGKDWRTEILNWADAAWDFYLAHPWMLRVATTGAPTGPNELAWFEALLRPLAQSGLAAENLVATAMFISSAVRDLARIATEIVPSGSDYANLLAQVIQPDRFPTLASLMTAGAVEDDGDVRPALVFGLNLVLDGLKTHTLAVEPGEPVRSPH</sequence>
<dbReference type="InterPro" id="IPR036271">
    <property type="entry name" value="Tet_transcr_reg_TetR-rel_C_sf"/>
</dbReference>
<dbReference type="Proteomes" id="UP000660554">
    <property type="component" value="Unassembled WGS sequence"/>
</dbReference>